<dbReference type="InterPro" id="IPR012902">
    <property type="entry name" value="N_methyl_site"/>
</dbReference>
<feature type="region of interest" description="Disordered" evidence="1">
    <location>
        <begin position="267"/>
        <end position="322"/>
    </location>
</feature>
<dbReference type="InParanoid" id="A0LUH9"/>
<gene>
    <name evidence="3" type="ordered locus">Acel_1317</name>
</gene>
<feature type="compositionally biased region" description="Polar residues" evidence="1">
    <location>
        <begin position="299"/>
        <end position="322"/>
    </location>
</feature>
<keyword evidence="2" id="KW-1133">Transmembrane helix</keyword>
<dbReference type="Pfam" id="PF07963">
    <property type="entry name" value="N_methyl"/>
    <property type="match status" value="1"/>
</dbReference>
<keyword evidence="2" id="KW-0812">Transmembrane</keyword>
<evidence type="ECO:0000256" key="2">
    <source>
        <dbReference type="SAM" id="Phobius"/>
    </source>
</evidence>
<reference evidence="3 4" key="1">
    <citation type="journal article" date="2009" name="Genome Res.">
        <title>Complete genome of the cellulolytic thermophile Acidothermus cellulolyticus 11B provides insights into its ecophysiological and evolutionary adaptations.</title>
        <authorList>
            <person name="Barabote R.D."/>
            <person name="Xie G."/>
            <person name="Leu D.H."/>
            <person name="Normand P."/>
            <person name="Necsulea A."/>
            <person name="Daubin V."/>
            <person name="Medigue C."/>
            <person name="Adney W.S."/>
            <person name="Xu X.C."/>
            <person name="Lapidus A."/>
            <person name="Parales R.E."/>
            <person name="Detter C."/>
            <person name="Pujic P."/>
            <person name="Bruce D."/>
            <person name="Lavire C."/>
            <person name="Challacombe J.F."/>
            <person name="Brettin T.S."/>
            <person name="Berry A.M."/>
        </authorList>
    </citation>
    <scope>NUCLEOTIDE SEQUENCE [LARGE SCALE GENOMIC DNA]</scope>
    <source>
        <strain evidence="4">ATCC 43068 / DSM 8971 / 11B</strain>
    </source>
</reference>
<keyword evidence="4" id="KW-1185">Reference proteome</keyword>
<dbReference type="PROSITE" id="PS00409">
    <property type="entry name" value="PROKAR_NTER_METHYL"/>
    <property type="match status" value="1"/>
</dbReference>
<dbReference type="eggNOG" id="COG2165">
    <property type="taxonomic scope" value="Bacteria"/>
</dbReference>
<dbReference type="STRING" id="351607.Acel_1317"/>
<dbReference type="RefSeq" id="WP_011720152.1">
    <property type="nucleotide sequence ID" value="NC_008578.1"/>
</dbReference>
<dbReference type="OrthoDB" id="4818499at2"/>
<evidence type="ECO:0000313" key="4">
    <source>
        <dbReference type="Proteomes" id="UP000008221"/>
    </source>
</evidence>
<keyword evidence="2" id="KW-0472">Membrane</keyword>
<protein>
    <submittedName>
        <fullName evidence="3">Prepilin-type cleavage/methylation-like protein</fullName>
    </submittedName>
</protein>
<evidence type="ECO:0000313" key="3">
    <source>
        <dbReference type="EMBL" id="ABK53089.1"/>
    </source>
</evidence>
<sequence>MSKRRIGLVRRLATSDGGFTLIEVLVAMGILLTVFLSAGGLLISTMVNSQRARQIQTAGELANQAIERLRALPYATIVAGSIQPVTTDPAVTTYNGLYYYKYQPLAWNTTTTASNQTPLDTWPWPQVKANGTTFTVKTFVTCHHSAFTGGANSYEPGCKDTSLGPTDQVLYTATVIVTWRPNGTSASATKQLVTQTEIFSPNGCQSTLTHPIAAPCEPFFYASADTGPGSITITSASSTDPAIADIPGFTAATLSLPRLTASLQSEQTANTAANGSAPLTTWTVSGTDSSLGGTRVAAQASNDAGSTTSPSDTESVSQSSITQVVASSDGSASLTLTQGSVSGTLRAAAQSLTGASCADTTGQQLVTTLPCSMGQLGAGGASAVLKLPSVGQANLLVLNPPSTTTPLAVYTGRFGATLGSSPDVHCASFLTGSAGCVGSEAVRTPGDVYLGGLPANVAANAPAGWGGYLISVTGYSDAAWSERGQTGAAPKAGISSGTLRYWNGSGYTSVNLAGAAAGQQLTSSLVVSSNSANRQVSLTATITTGGATATTVPSSGDQSNASCTSNTPCQGTASVTSFVLDLKYVITSTPDGSVRASLDIKVDLGQLLASATYQAA</sequence>
<feature type="compositionally biased region" description="Polar residues" evidence="1">
    <location>
        <begin position="267"/>
        <end position="292"/>
    </location>
</feature>
<evidence type="ECO:0000256" key="1">
    <source>
        <dbReference type="SAM" id="MobiDB-lite"/>
    </source>
</evidence>
<dbReference type="Proteomes" id="UP000008221">
    <property type="component" value="Chromosome"/>
</dbReference>
<dbReference type="EMBL" id="CP000481">
    <property type="protein sequence ID" value="ABK53089.1"/>
    <property type="molecule type" value="Genomic_DNA"/>
</dbReference>
<proteinExistence type="predicted"/>
<dbReference type="KEGG" id="ace:Acel_1317"/>
<dbReference type="HOGENOM" id="CLU_443227_0_0_11"/>
<feature type="transmembrane region" description="Helical" evidence="2">
    <location>
        <begin position="21"/>
        <end position="43"/>
    </location>
</feature>
<dbReference type="AlphaFoldDB" id="A0LUH9"/>
<organism evidence="3 4">
    <name type="scientific">Acidothermus cellulolyticus (strain ATCC 43068 / DSM 8971 / 11B)</name>
    <dbReference type="NCBI Taxonomy" id="351607"/>
    <lineage>
        <taxon>Bacteria</taxon>
        <taxon>Bacillati</taxon>
        <taxon>Actinomycetota</taxon>
        <taxon>Actinomycetes</taxon>
        <taxon>Acidothermales</taxon>
        <taxon>Acidothermaceae</taxon>
        <taxon>Acidothermus</taxon>
    </lineage>
</organism>
<name>A0LUH9_ACIC1</name>
<dbReference type="NCBIfam" id="TIGR02532">
    <property type="entry name" value="IV_pilin_GFxxxE"/>
    <property type="match status" value="1"/>
</dbReference>
<accession>A0LUH9</accession>